<sequence>MSVANDILQSIGNTPIVQLRKVVPPNSSKILVKLEWSNPTGS</sequence>
<dbReference type="Gene3D" id="3.40.50.1100">
    <property type="match status" value="1"/>
</dbReference>
<proteinExistence type="predicted"/>
<accession>X1VE14</accession>
<evidence type="ECO:0008006" key="2">
    <source>
        <dbReference type="Google" id="ProtNLM"/>
    </source>
</evidence>
<protein>
    <recommendedName>
        <fullName evidence="2">Tryptophan synthase beta chain-like PALP domain-containing protein</fullName>
    </recommendedName>
</protein>
<dbReference type="AlphaFoldDB" id="X1VE14"/>
<comment type="caution">
    <text evidence="1">The sequence shown here is derived from an EMBL/GenBank/DDBJ whole genome shotgun (WGS) entry which is preliminary data.</text>
</comment>
<name>X1VE14_9ZZZZ</name>
<dbReference type="EMBL" id="BARW01027506">
    <property type="protein sequence ID" value="GAJ15877.1"/>
    <property type="molecule type" value="Genomic_DNA"/>
</dbReference>
<feature type="non-terminal residue" evidence="1">
    <location>
        <position position="42"/>
    </location>
</feature>
<gene>
    <name evidence="1" type="ORF">S12H4_44612</name>
</gene>
<organism evidence="1">
    <name type="scientific">marine sediment metagenome</name>
    <dbReference type="NCBI Taxonomy" id="412755"/>
    <lineage>
        <taxon>unclassified sequences</taxon>
        <taxon>metagenomes</taxon>
        <taxon>ecological metagenomes</taxon>
    </lineage>
</organism>
<reference evidence="1" key="1">
    <citation type="journal article" date="2014" name="Front. Microbiol.">
        <title>High frequency of phylogenetically diverse reductive dehalogenase-homologous genes in deep subseafloor sedimentary metagenomes.</title>
        <authorList>
            <person name="Kawai M."/>
            <person name="Futagami T."/>
            <person name="Toyoda A."/>
            <person name="Takaki Y."/>
            <person name="Nishi S."/>
            <person name="Hori S."/>
            <person name="Arai W."/>
            <person name="Tsubouchi T."/>
            <person name="Morono Y."/>
            <person name="Uchiyama I."/>
            <person name="Ito T."/>
            <person name="Fujiyama A."/>
            <person name="Inagaki F."/>
            <person name="Takami H."/>
        </authorList>
    </citation>
    <scope>NUCLEOTIDE SEQUENCE</scope>
    <source>
        <strain evidence="1">Expedition CK06-06</strain>
    </source>
</reference>
<dbReference type="InterPro" id="IPR036052">
    <property type="entry name" value="TrpB-like_PALP_sf"/>
</dbReference>
<evidence type="ECO:0000313" key="1">
    <source>
        <dbReference type="EMBL" id="GAJ15877.1"/>
    </source>
</evidence>
<dbReference type="SUPFAM" id="SSF53686">
    <property type="entry name" value="Tryptophan synthase beta subunit-like PLP-dependent enzymes"/>
    <property type="match status" value="1"/>
</dbReference>